<keyword evidence="3" id="KW-1185">Reference proteome</keyword>
<dbReference type="Proteomes" id="UP001230504">
    <property type="component" value="Unassembled WGS sequence"/>
</dbReference>
<keyword evidence="1" id="KW-0732">Signal</keyword>
<dbReference type="EMBL" id="JAHLJV010000052">
    <property type="protein sequence ID" value="KAK1580763.1"/>
    <property type="molecule type" value="Genomic_DNA"/>
</dbReference>
<protein>
    <submittedName>
        <fullName evidence="2">Uncharacterized protein</fullName>
    </submittedName>
</protein>
<name>A0AAD8V3I7_9PEZI</name>
<comment type="caution">
    <text evidence="2">The sequence shown here is derived from an EMBL/GenBank/DDBJ whole genome shotgun (WGS) entry which is preliminary data.</text>
</comment>
<feature type="signal peptide" evidence="1">
    <location>
        <begin position="1"/>
        <end position="23"/>
    </location>
</feature>
<evidence type="ECO:0000313" key="2">
    <source>
        <dbReference type="EMBL" id="KAK1580763.1"/>
    </source>
</evidence>
<organism evidence="2 3">
    <name type="scientific">Colletotrichum navitas</name>
    <dbReference type="NCBI Taxonomy" id="681940"/>
    <lineage>
        <taxon>Eukaryota</taxon>
        <taxon>Fungi</taxon>
        <taxon>Dikarya</taxon>
        <taxon>Ascomycota</taxon>
        <taxon>Pezizomycotina</taxon>
        <taxon>Sordariomycetes</taxon>
        <taxon>Hypocreomycetidae</taxon>
        <taxon>Glomerellales</taxon>
        <taxon>Glomerellaceae</taxon>
        <taxon>Colletotrichum</taxon>
        <taxon>Colletotrichum graminicola species complex</taxon>
    </lineage>
</organism>
<dbReference type="AlphaFoldDB" id="A0AAD8V3I7"/>
<gene>
    <name evidence="2" type="ORF">LY79DRAFT_560842</name>
</gene>
<sequence>MFASNTIIGVVASLTILAAPVSARTWAGGVDMNAACVDQWHPPFQAQNDKENNDANSAFDWYCSDGINRMNVDVNAYCYTTYVDKSDEHYGVHAYADPQGMKKYDWGCYYPF</sequence>
<dbReference type="GeneID" id="85442606"/>
<accession>A0AAD8V3I7</accession>
<feature type="chain" id="PRO_5042227567" evidence="1">
    <location>
        <begin position="24"/>
        <end position="112"/>
    </location>
</feature>
<evidence type="ECO:0000313" key="3">
    <source>
        <dbReference type="Proteomes" id="UP001230504"/>
    </source>
</evidence>
<evidence type="ECO:0000256" key="1">
    <source>
        <dbReference type="SAM" id="SignalP"/>
    </source>
</evidence>
<dbReference type="RefSeq" id="XP_060411780.1">
    <property type="nucleotide sequence ID" value="XM_060558366.1"/>
</dbReference>
<proteinExistence type="predicted"/>
<reference evidence="2" key="1">
    <citation type="submission" date="2021-06" db="EMBL/GenBank/DDBJ databases">
        <title>Comparative genomics, transcriptomics and evolutionary studies reveal genomic signatures of adaptation to plant cell wall in hemibiotrophic fungi.</title>
        <authorList>
            <consortium name="DOE Joint Genome Institute"/>
            <person name="Baroncelli R."/>
            <person name="Diaz J.F."/>
            <person name="Benocci T."/>
            <person name="Peng M."/>
            <person name="Battaglia E."/>
            <person name="Haridas S."/>
            <person name="Andreopoulos W."/>
            <person name="Labutti K."/>
            <person name="Pangilinan J."/>
            <person name="Floch G.L."/>
            <person name="Makela M.R."/>
            <person name="Henrissat B."/>
            <person name="Grigoriev I.V."/>
            <person name="Crouch J.A."/>
            <person name="De Vries R.P."/>
            <person name="Sukno S.A."/>
            <person name="Thon M.R."/>
        </authorList>
    </citation>
    <scope>NUCLEOTIDE SEQUENCE</scope>
    <source>
        <strain evidence="2">CBS 125086</strain>
    </source>
</reference>